<evidence type="ECO:0000256" key="7">
    <source>
        <dbReference type="SAM" id="Phobius"/>
    </source>
</evidence>
<feature type="domain" description="AB hydrolase-1" evidence="8">
    <location>
        <begin position="28"/>
        <end position="150"/>
    </location>
</feature>
<name>A0A9P4MCN4_9PEZI</name>
<evidence type="ECO:0000256" key="1">
    <source>
        <dbReference type="ARBA" id="ARBA00022574"/>
    </source>
</evidence>
<evidence type="ECO:0000313" key="11">
    <source>
        <dbReference type="Proteomes" id="UP000799439"/>
    </source>
</evidence>
<dbReference type="PANTHER" id="PTHR22847:SF637">
    <property type="entry name" value="WD REPEAT DOMAIN 5B"/>
    <property type="match status" value="1"/>
</dbReference>
<dbReference type="SUPFAM" id="SSF53474">
    <property type="entry name" value="alpha/beta-Hydrolases"/>
    <property type="match status" value="1"/>
</dbReference>
<feature type="transmembrane region" description="Helical" evidence="7">
    <location>
        <begin position="110"/>
        <end position="129"/>
    </location>
</feature>
<evidence type="ECO:0000256" key="3">
    <source>
        <dbReference type="ARBA" id="ARBA00038415"/>
    </source>
</evidence>
<protein>
    <recommendedName>
        <fullName evidence="4">Mitochondrial division protein 1</fullName>
    </recommendedName>
</protein>
<dbReference type="Gene3D" id="2.130.10.10">
    <property type="entry name" value="YVTN repeat-like/Quinoprotein amine dehydrogenase"/>
    <property type="match status" value="3"/>
</dbReference>
<dbReference type="InterPro" id="IPR029058">
    <property type="entry name" value="AB_hydrolase_fold"/>
</dbReference>
<keyword evidence="11" id="KW-1185">Reference proteome</keyword>
<feature type="repeat" description="WD" evidence="6">
    <location>
        <begin position="1232"/>
        <end position="1273"/>
    </location>
</feature>
<comment type="similarity">
    <text evidence="3">Belongs to the WD repeat MDV1/CAF4 family.</text>
</comment>
<feature type="domain" description="Nephrocystin 3-like N-terminal" evidence="9">
    <location>
        <begin position="337"/>
        <end position="488"/>
    </location>
</feature>
<dbReference type="EMBL" id="ML996094">
    <property type="protein sequence ID" value="KAF2148017.1"/>
    <property type="molecule type" value="Genomic_DNA"/>
</dbReference>
<feature type="repeat" description="WD" evidence="6">
    <location>
        <begin position="884"/>
        <end position="925"/>
    </location>
</feature>
<dbReference type="InterPro" id="IPR056884">
    <property type="entry name" value="NPHP3-like_N"/>
</dbReference>
<dbReference type="InterPro" id="IPR011047">
    <property type="entry name" value="Quinoprotein_ADH-like_sf"/>
</dbReference>
<dbReference type="PANTHER" id="PTHR22847">
    <property type="entry name" value="WD40 REPEAT PROTEIN"/>
    <property type="match status" value="1"/>
</dbReference>
<dbReference type="Gene3D" id="3.40.50.1820">
    <property type="entry name" value="alpha/beta hydrolase"/>
    <property type="match status" value="1"/>
</dbReference>
<dbReference type="Proteomes" id="UP000799439">
    <property type="component" value="Unassembled WGS sequence"/>
</dbReference>
<dbReference type="SUPFAM" id="SSF50998">
    <property type="entry name" value="Quinoprotein alcohol dehydrogenase-like"/>
    <property type="match status" value="1"/>
</dbReference>
<dbReference type="GO" id="GO:1990234">
    <property type="term" value="C:transferase complex"/>
    <property type="evidence" value="ECO:0007669"/>
    <property type="project" value="UniProtKB-ARBA"/>
</dbReference>
<gene>
    <name evidence="10" type="ORF">K461DRAFT_248275</name>
</gene>
<keyword evidence="7" id="KW-0812">Transmembrane</keyword>
<evidence type="ECO:0000313" key="10">
    <source>
        <dbReference type="EMBL" id="KAF2148017.1"/>
    </source>
</evidence>
<evidence type="ECO:0000259" key="9">
    <source>
        <dbReference type="Pfam" id="PF24883"/>
    </source>
</evidence>
<dbReference type="CDD" id="cd00200">
    <property type="entry name" value="WD40"/>
    <property type="match status" value="1"/>
</dbReference>
<evidence type="ECO:0000256" key="2">
    <source>
        <dbReference type="ARBA" id="ARBA00022737"/>
    </source>
</evidence>
<evidence type="ECO:0000256" key="6">
    <source>
        <dbReference type="PROSITE-ProRule" id="PRU00221"/>
    </source>
</evidence>
<proteinExistence type="inferred from homology"/>
<sequence>MTSGANDGRRGREALEVLYDNPASEIDIVAVHGLGANVDWTWVWKDGDKHIHWLRDAHMLPSQIPRARIIAYNYDSRWHSDAPRTRISLCGKDLVYSLQTFRHDQPRRPVVFLGHSLGGLVICYALVFADAGDETRSLVQHTVGFCSLGTPFRGTEMQTAAKYIAKINTYAGSSETAVRDLTFDNAEVWDKVHELCQLQTRTGFRTFCFFELYQTDYGKKFGVRGIFERMVVTGMSARIHGWPFQGLYADHITMNKFCGPLDRSFRTVASQLKRMCEGWRDVLQGNKDVRNVPLDHNKLKIAKGAEYNSYADEATPYCLAQTRTDLIGQICEWAIDKDPRSKIIFWLCGRPGTGKSTISRTVCRQLDGNNLGASFFFKRGHGDRGNARRLFSTIASQLSDRFQALRPQIAQALDNDSALCEKVIPEQFDKLLCQPLQIFNSCPSHNLITIVIDALDECETEQDIRIILKLLGRTETQSLGIRVFVTSRPELPIQLGFNNDISKDLFKNVKLEDVNSETIDNDIRIHLEHRLRTIRQEYNSLHRLDPLAHDWPGETRIAELMHEADRLFIHTSTVCRYISSQDDPDESLQYVLQRQLSGLDSMYRIILEQTVLAHSRESDDRDTVRKSLLDLLGSIILLADPLPMKSLSDLLDVRPRKLEGIMKRLQSVFYVPEVEHEPVRVFHLSFRDFLINSKSVDEVKTHLRLASRCLHRLDQPGTLKNDICNLTVPGVKRTEITNDRIATCIPADVKYACCYWPEHFIRSNIELSDDSEVYRFLRKHFIHWMEALSWLGRLSTAIEYLEQLQRLSTRARDLAAFLDDARRFLLRFRHVIDDAPLQLYHSALYFAPLESIIRTTFRDDIAIFQYFTVLPEPVSSWTSEVLSLEGHTDEVTTIAISADGQTIASGAWDKTVRLWNARTGEEKFRFEKHSTRILSVAFSSLDGTVIGSADDERIYFWSTKTGDIIRTVEHSLLLRSGDMTFSPVLKTFLACRHDVGNKSLLLLDLLTDEVLRTFMLSNLGAGDFFRTTFSGDGELVVSWQTKVLHLWRIQTGEEAHRLEYDPDVEITAATLSTGNNILAVAILGVGSKRYTGVQVRTVGIEHTNMEFDEIGRQIRLLAFSHNDDILASGSIEGTITLWAMETGNRIRTLDMHTDSISVMVFSRGGELVASSDTIIRIWNVQGLEIDRDTGEYESHTCIPRFSPDGRLIATQDTYGTTIQLWRSQTRQEICQLQVHKPGIMDFKFSPNGNNLATLLDDGTIYLWNTGTGNLQGEINTFTLSTSMAFTPDGKVLITYSSETMQLLDLVNGKLVRTLSTHSPWRVSSSPSPVPNDMILIIASGETGVLLLDARTGTVTTVSPTSMSYVYDLSGYSRGPGLSGVGVAISPSAATLTIQASGQLSLWNVGSRQEIRKLAVPFGSVQCLVFSPDGSILAAALNRKIDKKYKSELRFWDASIGELCLCVQTIGFVTRLHFSSDGTTLRTNNGTFKLKVATSPMSIALTAPAALQYGEPWLWCNGQRALWLPAEFRVRKDSYENTIVFGRKSETLAFFQCRDNS</sequence>
<dbReference type="Pfam" id="PF12697">
    <property type="entry name" value="Abhydrolase_6"/>
    <property type="match status" value="1"/>
</dbReference>
<dbReference type="PROSITE" id="PS50294">
    <property type="entry name" value="WD_REPEATS_REGION"/>
    <property type="match status" value="2"/>
</dbReference>
<dbReference type="PROSITE" id="PS50082">
    <property type="entry name" value="WD_REPEATS_2"/>
    <property type="match status" value="4"/>
</dbReference>
<dbReference type="SMART" id="SM00320">
    <property type="entry name" value="WD40"/>
    <property type="match status" value="7"/>
</dbReference>
<comment type="function">
    <text evidence="5">Involved in mitochondrial fission. Acts as an adapter protein required to form mitochondrial fission complexes. Formation of these complexes is required to promote constriction and fission of the mitochondrial compartment at a late step in mitochondrial division.</text>
</comment>
<feature type="repeat" description="WD" evidence="6">
    <location>
        <begin position="1114"/>
        <end position="1148"/>
    </location>
</feature>
<dbReference type="PROSITE" id="PS00678">
    <property type="entry name" value="WD_REPEATS_1"/>
    <property type="match status" value="1"/>
</dbReference>
<dbReference type="InterPro" id="IPR015943">
    <property type="entry name" value="WD40/YVTN_repeat-like_dom_sf"/>
</dbReference>
<evidence type="ECO:0000259" key="8">
    <source>
        <dbReference type="Pfam" id="PF12697"/>
    </source>
</evidence>
<keyword evidence="1 6" id="KW-0853">WD repeat</keyword>
<dbReference type="Pfam" id="PF24883">
    <property type="entry name" value="NPHP3_N"/>
    <property type="match status" value="1"/>
</dbReference>
<keyword evidence="2" id="KW-0677">Repeat</keyword>
<accession>A0A9P4MCN4</accession>
<dbReference type="Pfam" id="PF00400">
    <property type="entry name" value="WD40"/>
    <property type="match status" value="4"/>
</dbReference>
<reference evidence="10" key="1">
    <citation type="journal article" date="2020" name="Stud. Mycol.">
        <title>101 Dothideomycetes genomes: a test case for predicting lifestyles and emergence of pathogens.</title>
        <authorList>
            <person name="Haridas S."/>
            <person name="Albert R."/>
            <person name="Binder M."/>
            <person name="Bloem J."/>
            <person name="Labutti K."/>
            <person name="Salamov A."/>
            <person name="Andreopoulos B."/>
            <person name="Baker S."/>
            <person name="Barry K."/>
            <person name="Bills G."/>
            <person name="Bluhm B."/>
            <person name="Cannon C."/>
            <person name="Castanera R."/>
            <person name="Culley D."/>
            <person name="Daum C."/>
            <person name="Ezra D."/>
            <person name="Gonzalez J."/>
            <person name="Henrissat B."/>
            <person name="Kuo A."/>
            <person name="Liang C."/>
            <person name="Lipzen A."/>
            <person name="Lutzoni F."/>
            <person name="Magnuson J."/>
            <person name="Mondo S."/>
            <person name="Nolan M."/>
            <person name="Ohm R."/>
            <person name="Pangilinan J."/>
            <person name="Park H.-J."/>
            <person name="Ramirez L."/>
            <person name="Alfaro M."/>
            <person name="Sun H."/>
            <person name="Tritt A."/>
            <person name="Yoshinaga Y."/>
            <person name="Zwiers L.-H."/>
            <person name="Turgeon B."/>
            <person name="Goodwin S."/>
            <person name="Spatafora J."/>
            <person name="Crous P."/>
            <person name="Grigoriev I."/>
        </authorList>
    </citation>
    <scope>NUCLEOTIDE SEQUENCE</scope>
    <source>
        <strain evidence="10">CBS 260.36</strain>
    </source>
</reference>
<dbReference type="InterPro" id="IPR027417">
    <property type="entry name" value="P-loop_NTPase"/>
</dbReference>
<dbReference type="OrthoDB" id="674604at2759"/>
<dbReference type="SUPFAM" id="SSF69322">
    <property type="entry name" value="Tricorn protease domain 2"/>
    <property type="match status" value="1"/>
</dbReference>
<dbReference type="InterPro" id="IPR011044">
    <property type="entry name" value="Quino_amine_DH_bsu"/>
</dbReference>
<dbReference type="InterPro" id="IPR001680">
    <property type="entry name" value="WD40_rpt"/>
</dbReference>
<organism evidence="10 11">
    <name type="scientific">Myriangium duriaei CBS 260.36</name>
    <dbReference type="NCBI Taxonomy" id="1168546"/>
    <lineage>
        <taxon>Eukaryota</taxon>
        <taxon>Fungi</taxon>
        <taxon>Dikarya</taxon>
        <taxon>Ascomycota</taxon>
        <taxon>Pezizomycotina</taxon>
        <taxon>Dothideomycetes</taxon>
        <taxon>Dothideomycetidae</taxon>
        <taxon>Myriangiales</taxon>
        <taxon>Myriangiaceae</taxon>
        <taxon>Myriangium</taxon>
    </lineage>
</organism>
<evidence type="ECO:0000256" key="5">
    <source>
        <dbReference type="ARBA" id="ARBA00043913"/>
    </source>
</evidence>
<dbReference type="SUPFAM" id="SSF52540">
    <property type="entry name" value="P-loop containing nucleoside triphosphate hydrolases"/>
    <property type="match status" value="1"/>
</dbReference>
<dbReference type="InterPro" id="IPR000073">
    <property type="entry name" value="AB_hydrolase_1"/>
</dbReference>
<dbReference type="InterPro" id="IPR019775">
    <property type="entry name" value="WD40_repeat_CS"/>
</dbReference>
<keyword evidence="7" id="KW-1133">Transmembrane helix</keyword>
<evidence type="ECO:0000256" key="4">
    <source>
        <dbReference type="ARBA" id="ARBA00039789"/>
    </source>
</evidence>
<dbReference type="SUPFAM" id="SSF50969">
    <property type="entry name" value="YVTN repeat-like/Quinoprotein amine dehydrogenase"/>
    <property type="match status" value="1"/>
</dbReference>
<keyword evidence="7" id="KW-0472">Membrane</keyword>
<feature type="repeat" description="WD" evidence="6">
    <location>
        <begin position="926"/>
        <end position="967"/>
    </location>
</feature>
<dbReference type="Gene3D" id="3.40.50.300">
    <property type="entry name" value="P-loop containing nucleotide triphosphate hydrolases"/>
    <property type="match status" value="1"/>
</dbReference>
<comment type="caution">
    <text evidence="10">The sequence shown here is derived from an EMBL/GenBank/DDBJ whole genome shotgun (WGS) entry which is preliminary data.</text>
</comment>